<protein>
    <submittedName>
        <fullName evidence="2">BRCT domain-containing protein</fullName>
    </submittedName>
</protein>
<organism evidence="1 2">
    <name type="scientific">Rhabditophanes sp. KR3021</name>
    <dbReference type="NCBI Taxonomy" id="114890"/>
    <lineage>
        <taxon>Eukaryota</taxon>
        <taxon>Metazoa</taxon>
        <taxon>Ecdysozoa</taxon>
        <taxon>Nematoda</taxon>
        <taxon>Chromadorea</taxon>
        <taxon>Rhabditida</taxon>
        <taxon>Tylenchina</taxon>
        <taxon>Panagrolaimomorpha</taxon>
        <taxon>Strongyloidoidea</taxon>
        <taxon>Alloionematidae</taxon>
        <taxon>Rhabditophanes</taxon>
    </lineage>
</organism>
<proteinExistence type="predicted"/>
<evidence type="ECO:0000313" key="2">
    <source>
        <dbReference type="WBParaSite" id="RSKR_0000410600.1"/>
    </source>
</evidence>
<dbReference type="WBParaSite" id="RSKR_0000410600.1">
    <property type="protein sequence ID" value="RSKR_0000410600.1"/>
    <property type="gene ID" value="RSKR_0000410600"/>
</dbReference>
<reference evidence="2" key="1">
    <citation type="submission" date="2016-11" db="UniProtKB">
        <authorList>
            <consortium name="WormBaseParasite"/>
        </authorList>
    </citation>
    <scope>IDENTIFICATION</scope>
    <source>
        <strain evidence="2">KR3021</strain>
    </source>
</reference>
<sequence>MNFSHRHNNNYSQYNATIEHDNESMMGSTMDITSMGHQDCSQICMVDAADQDHEIHDILEEEFNFEVVKSKNGRDITDTKYIIYMDYFEKDYFNYFHAQGFRIIGKSVVLWHYRDKSSLKIPKPLRPRYCYFFRDHKFFINTNLRQKRGETKELADLIHYMSGSVKKVFSKDCIMIADDVRGNEYRTAVAMVGDCRIMYPDWIRECWSQKDDLDFDCFDPQFINQFKIPCFGGLKIFCHGFVGGDLDKMKIQIRKNGGSWVNEYTKSTHAVFVDNTVNISILPFFDKTHSSNYHDVTSQWFWQSISTNYCANEGAYGMVSKKPLANSSVSRKRFSQGGKGQGEVKKNISYGSLEGTLNKSGSSCISDERMFSEDDLIENKTPVKMSKRQMVCQELLGTEENYVRCLEIIENDFNGEFERRMREGETIINAVQLRQIFSKVGDLLKVHTTIRDKLRSTVNNWSEKKSIGEIGDIYNHNSDKLKTVYRSYINNFDTACSTLKHCIETNEQFHITLKLVESKPELKRNTLKDLIIRPVQRMPSVVLLMKEILSKSKSEKNNKEYKSLEAAIPEMEMVVKETNTFLRETHDYTNTLEICNDIENLPAEIINSSRFVLKTFECLVIGATGSFWSQYVTKNIKMFFFNDIFVTAKMRSRFDNNRSMDVSFNKPRGLSRQSSFVNFFTTKPNKPYKYINYLFFPKIREVQFYHDANCAGLFIIKMRLQLSDDLIIVKPLNDTTSQGESQTFFKLLCDHISKSCRQFDMESIGPDDIDALEKLNPDEASLIRRAIQQTSHVRPFNPSTPGARPSGLRRALTSVSLNVSHTLSRMSSRTNLNSYQ</sequence>
<name>A0AC35TT97_9BILA</name>
<accession>A0AC35TT97</accession>
<evidence type="ECO:0000313" key="1">
    <source>
        <dbReference type="Proteomes" id="UP000095286"/>
    </source>
</evidence>
<dbReference type="Proteomes" id="UP000095286">
    <property type="component" value="Unplaced"/>
</dbReference>